<dbReference type="RefSeq" id="WP_211608629.1">
    <property type="nucleotide sequence ID" value="NZ_CAJNBK010000001.1"/>
</dbReference>
<name>A0ABN7KE22_9BURK</name>
<evidence type="ECO:0000313" key="3">
    <source>
        <dbReference type="EMBL" id="CAE6688042.1"/>
    </source>
</evidence>
<accession>A0ABN7KE22</accession>
<evidence type="ECO:0000313" key="4">
    <source>
        <dbReference type="Proteomes" id="UP000672526"/>
    </source>
</evidence>
<reference evidence="3 4" key="1">
    <citation type="submission" date="2021-02" db="EMBL/GenBank/DDBJ databases">
        <authorList>
            <person name="Vanwijnsberghe S."/>
        </authorList>
    </citation>
    <scope>NUCLEOTIDE SEQUENCE [LARGE SCALE GENOMIC DNA]</scope>
    <source>
        <strain evidence="3 4">LMG 31837</strain>
    </source>
</reference>
<gene>
    <name evidence="3" type="ORF">R69888_00081</name>
</gene>
<dbReference type="Gene3D" id="3.40.50.300">
    <property type="entry name" value="P-loop containing nucleotide triphosphate hydrolases"/>
    <property type="match status" value="1"/>
</dbReference>
<dbReference type="Pfam" id="PF02399">
    <property type="entry name" value="Herpes_ori_bp"/>
    <property type="match status" value="1"/>
</dbReference>
<keyword evidence="4" id="KW-1185">Reference proteome</keyword>
<dbReference type="SUPFAM" id="SSF52540">
    <property type="entry name" value="P-loop containing nucleoside triphosphate hydrolases"/>
    <property type="match status" value="1"/>
</dbReference>
<dbReference type="InterPro" id="IPR049996">
    <property type="entry name" value="Slr7037-like"/>
</dbReference>
<evidence type="ECO:0000259" key="2">
    <source>
        <dbReference type="Pfam" id="PF02399"/>
    </source>
</evidence>
<organism evidence="3 4">
    <name type="scientific">Paraburkholderia haematera</name>
    <dbReference type="NCBI Taxonomy" id="2793077"/>
    <lineage>
        <taxon>Bacteria</taxon>
        <taxon>Pseudomonadati</taxon>
        <taxon>Pseudomonadota</taxon>
        <taxon>Betaproteobacteria</taxon>
        <taxon>Burkholderiales</taxon>
        <taxon>Burkholderiaceae</taxon>
        <taxon>Paraburkholderia</taxon>
    </lineage>
</organism>
<comment type="caution">
    <text evidence="3">The sequence shown here is derived from an EMBL/GenBank/DDBJ whole genome shotgun (WGS) entry which is preliminary data.</text>
</comment>
<protein>
    <recommendedName>
        <fullName evidence="2">Replication origin-binding protein domain-containing protein</fullName>
    </recommendedName>
</protein>
<proteinExistence type="predicted"/>
<feature type="region of interest" description="Disordered" evidence="1">
    <location>
        <begin position="1000"/>
        <end position="1029"/>
    </location>
</feature>
<dbReference type="EMBL" id="CAJNBK010000001">
    <property type="protein sequence ID" value="CAE6688042.1"/>
    <property type="molecule type" value="Genomic_DNA"/>
</dbReference>
<dbReference type="InterPro" id="IPR003450">
    <property type="entry name" value="Replication_origin-bd"/>
</dbReference>
<feature type="domain" description="Replication origin-binding protein" evidence="2">
    <location>
        <begin position="367"/>
        <end position="581"/>
    </location>
</feature>
<sequence>MAQKVKIAVNRHIINKIEDKNSPLWNIAATGFENVELTPEELAEHVNQGHAFCAQHNGRRSEKNFVGTNLLAVDIDNGWRLEEILGDPFVMANACIVYTTPSHIEEHHRARIGFRLSRIITDVAEMRTAYTGIIRKLGGDGACKDACHLFFGSKDSNPNVFDKVMSDEALEEILILGREEKLADSKRNADGIAVSRSPATRRSDVSLAVDQQVKLKSGREMPVADLPHYTPVHCPVHVDNRASAFVVRSQYDVAGVHCRKCNATFWPPGMKRHSTQIDFYQVEGIVAEKEYWENPANLDGDAPDDAPNDSMVFVRGPKGSGETPCEEISTVVAYDAPDGFAAIAEADRSHFTFGTKYLDHLDTQPRDGVTFLRSPKGSGKTEWIAKVVQRCKDEGKSVVLFGHRRTLISSMAERLGLTCYYYREGGKLRNEQPDTHYAVCLDSVGKLLNPRHRQYDMVIIDESEQVFSHLTGDTMRGKRRECALKLFHYLRSAKSVIMSDADLGQITVDAAFQSVGADTPYRFYLNTYKESRCPVYFYEDDGQLTEEMVQTVKAGGRHFVTTNSKHKAEVLDELLRRECGDSRRVLLVTSDTVSDPDVMQFINGVKSEFLNYDVVIASPTMGTGIDITFRDNAQLIDNVFGFFEARVNTHFDIDQQIARVRHPKSIRVWVSPQQFGFETDPNVIRQEAEDNGTLSDALLRIAHDGTPEVDETYLSVYANVVSVSRASKNLLRKNLVELRTRNGWQVETVKPTPGSGVLAGKEKMDAAKIAVEARRNAALCAASQIDHDRYRVLSERKSVGMVIGKDDDLSMRRYEIETFYRTDITPELVALDDRGAYRDKVKLMQIYLTPLVHLEAKARAESDAQYMVTDRSHEPTKKLLLHELLSAAGIADEETSIKPDVRVSQETLGRFAEVCQRNASKIQELFKISVRRDVSKKAARQLSDILDLTGLSFGDTIRQKRDGVVINIYPLAEASWETVKEIIERRLSRAEKSVPTLQFETDTQRAKRKKKEQEAMLRKRKRGYVAVEN</sequence>
<dbReference type="Proteomes" id="UP000672526">
    <property type="component" value="Unassembled WGS sequence"/>
</dbReference>
<evidence type="ECO:0000256" key="1">
    <source>
        <dbReference type="SAM" id="MobiDB-lite"/>
    </source>
</evidence>
<dbReference type="InterPro" id="IPR027417">
    <property type="entry name" value="P-loop_NTPase"/>
</dbReference>
<dbReference type="NCBIfam" id="NF042913">
    <property type="entry name" value="CyRepA1"/>
    <property type="match status" value="1"/>
</dbReference>